<comment type="caution">
    <text evidence="2">The sequence shown here is derived from an EMBL/GenBank/DDBJ whole genome shotgun (WGS) entry which is preliminary data.</text>
</comment>
<evidence type="ECO:0000259" key="1">
    <source>
        <dbReference type="Pfam" id="PF01471"/>
    </source>
</evidence>
<dbReference type="Pfam" id="PF01471">
    <property type="entry name" value="PG_binding_1"/>
    <property type="match status" value="1"/>
</dbReference>
<feature type="domain" description="Peptidoglycan binding-like" evidence="1">
    <location>
        <begin position="352"/>
        <end position="412"/>
    </location>
</feature>
<dbReference type="InterPro" id="IPR036365">
    <property type="entry name" value="PGBD-like_sf"/>
</dbReference>
<dbReference type="InterPro" id="IPR002477">
    <property type="entry name" value="Peptidoglycan-bd-like"/>
</dbReference>
<accession>C7G6I3</accession>
<dbReference type="SUPFAM" id="SSF47090">
    <property type="entry name" value="PGBD-like"/>
    <property type="match status" value="1"/>
</dbReference>
<proteinExistence type="predicted"/>
<gene>
    <name evidence="2" type="ORF">ROSINTL182_05496</name>
</gene>
<name>C7G6I3_9FIRM</name>
<protein>
    <submittedName>
        <fullName evidence="2">Putative peptidoglycan binding domain protein</fullName>
    </submittedName>
</protein>
<organism evidence="2 3">
    <name type="scientific">Roseburia intestinalis L1-82</name>
    <dbReference type="NCBI Taxonomy" id="536231"/>
    <lineage>
        <taxon>Bacteria</taxon>
        <taxon>Bacillati</taxon>
        <taxon>Bacillota</taxon>
        <taxon>Clostridia</taxon>
        <taxon>Lachnospirales</taxon>
        <taxon>Lachnospiraceae</taxon>
        <taxon>Roseburia</taxon>
    </lineage>
</organism>
<reference evidence="2 3" key="1">
    <citation type="submission" date="2009-08" db="EMBL/GenBank/DDBJ databases">
        <authorList>
            <person name="Weinstock G."/>
            <person name="Sodergren E."/>
            <person name="Clifton S."/>
            <person name="Fulton L."/>
            <person name="Fulton B."/>
            <person name="Courtney L."/>
            <person name="Fronick C."/>
            <person name="Harrison M."/>
            <person name="Strong C."/>
            <person name="Farmer C."/>
            <person name="Delahaunty K."/>
            <person name="Markovic C."/>
            <person name="Hall O."/>
            <person name="Minx P."/>
            <person name="Tomlinson C."/>
            <person name="Mitreva M."/>
            <person name="Nelson J."/>
            <person name="Hou S."/>
            <person name="Wollam A."/>
            <person name="Pepin K.H."/>
            <person name="Johnson M."/>
            <person name="Bhonagiri V."/>
            <person name="Nash W.E."/>
            <person name="Warren W."/>
            <person name="Chinwalla A."/>
            <person name="Mardis E.R."/>
            <person name="Wilson R.K."/>
        </authorList>
    </citation>
    <scope>NUCLEOTIDE SEQUENCE [LARGE SCALE GENOMIC DNA]</scope>
    <source>
        <strain evidence="2 3">L1-82</strain>
    </source>
</reference>
<dbReference type="Gene3D" id="1.10.101.10">
    <property type="entry name" value="PGBD-like superfamily/PGBD"/>
    <property type="match status" value="1"/>
</dbReference>
<evidence type="ECO:0000313" key="2">
    <source>
        <dbReference type="EMBL" id="EEV02573.1"/>
    </source>
</evidence>
<evidence type="ECO:0000313" key="3">
    <source>
        <dbReference type="Proteomes" id="UP000004828"/>
    </source>
</evidence>
<dbReference type="Proteomes" id="UP000004828">
    <property type="component" value="Unassembled WGS sequence"/>
</dbReference>
<sequence length="427" mass="48354">MNESTRFFMSDIAYTQNNTDQGELKIQVTARRSNRPITNARVAISYSGDPDSIVEEVNTDASGMSEQITLPAPPLEFSMEPGEEQPFSQYSIQVDAEGFRPFTVSGIELFSKQLSLQEVRMDEVDAPGNPVDTIVIPVNTLWGDFPPKIAESEIKPISETGEIVLSRVVVPEYVVVHDGPPNDTTARDYYVRYKDYIKNVASSEIYSTWPDATLRANILAIMSFTLNRVYTEWYRNKGYSFTITSSTAYDQKFTYGRNIFQSISDIVDEMFQNFLSRPNVSQPILTQYCDGERVTCSNWLSQWGSKYLGDQNYEAIEILRYYYGNNMYINTAEEVSGIPASWPRVDLTIGSTGEKVRQIQEELARISRSYPAIPTVTPDGIYGPATREAVEVFQRVFGLPVTGVIDYRTWYKISEIYVAVSRIAELV</sequence>
<dbReference type="HOGENOM" id="CLU_027560_0_1_9"/>
<dbReference type="InterPro" id="IPR036366">
    <property type="entry name" value="PGBDSf"/>
</dbReference>
<dbReference type="EMBL" id="ABYJ02000025">
    <property type="protein sequence ID" value="EEV02573.1"/>
    <property type="molecule type" value="Genomic_DNA"/>
</dbReference>
<dbReference type="AlphaFoldDB" id="C7G6I3"/>